<dbReference type="InterPro" id="IPR036412">
    <property type="entry name" value="HAD-like_sf"/>
</dbReference>
<dbReference type="PANTHER" id="PTHR43611">
    <property type="entry name" value="ALPHA-D-GLUCOSE 1-PHOSPHATE PHOSPHATASE"/>
    <property type="match status" value="1"/>
</dbReference>
<dbReference type="AlphaFoldDB" id="A0A7R7IBR2"/>
<dbReference type="PRINTS" id="PR00413">
    <property type="entry name" value="HADHALOGNASE"/>
</dbReference>
<dbReference type="KEGG" id="ahb:bsdtb5_03560"/>
<dbReference type="PANTHER" id="PTHR43611:SF3">
    <property type="entry name" value="FLAVIN MONONUCLEOTIDE HYDROLASE 1, CHLOROPLATIC"/>
    <property type="match status" value="1"/>
</dbReference>
<dbReference type="SUPFAM" id="SSF56784">
    <property type="entry name" value="HAD-like"/>
    <property type="match status" value="1"/>
</dbReference>
<dbReference type="EMBL" id="AP024169">
    <property type="protein sequence ID" value="BCN29061.1"/>
    <property type="molecule type" value="Genomic_DNA"/>
</dbReference>
<dbReference type="Proteomes" id="UP000595897">
    <property type="component" value="Chromosome"/>
</dbReference>
<proteinExistence type="predicted"/>
<dbReference type="NCBIfam" id="TIGR01509">
    <property type="entry name" value="HAD-SF-IA-v3"/>
    <property type="match status" value="1"/>
</dbReference>
<reference evidence="1 2" key="1">
    <citation type="submission" date="2020-11" db="EMBL/GenBank/DDBJ databases">
        <title>Draft genome sequencing of a Lachnospiraceae strain isolated from anoxic soil subjected to BSD treatment.</title>
        <authorList>
            <person name="Uek A."/>
            <person name="Tonouchi A."/>
        </authorList>
    </citation>
    <scope>NUCLEOTIDE SEQUENCE [LARGE SCALE GENOMIC DNA]</scope>
    <source>
        <strain evidence="1 2">TB5</strain>
    </source>
</reference>
<dbReference type="Gene3D" id="3.40.50.1000">
    <property type="entry name" value="HAD superfamily/HAD-like"/>
    <property type="match status" value="1"/>
</dbReference>
<accession>A0A7R7IBR2</accession>
<protein>
    <submittedName>
        <fullName evidence="1">Uncharacterized protein</fullName>
    </submittedName>
</protein>
<sequence length="120" mass="13529">MIPLLHNKYKLAVVSDAWPSLTDVFINAGLYSYFSSFIISSQIGVTKPNEKMYLTALNELNVMPDRAIFIDDNLNNCLGAKRLGIHAILLCRDEKYYISQKIMSIGKGYSVIHSLNELIT</sequence>
<dbReference type="NCBIfam" id="TIGR01549">
    <property type="entry name" value="HAD-SF-IA-v1"/>
    <property type="match status" value="1"/>
</dbReference>
<dbReference type="InterPro" id="IPR006439">
    <property type="entry name" value="HAD-SF_hydro_IA"/>
</dbReference>
<dbReference type="InterPro" id="IPR023214">
    <property type="entry name" value="HAD_sf"/>
</dbReference>
<dbReference type="InterPro" id="IPR041492">
    <property type="entry name" value="HAD_2"/>
</dbReference>
<name>A0A7R7IBR2_9FIRM</name>
<dbReference type="Pfam" id="PF13419">
    <property type="entry name" value="HAD_2"/>
    <property type="match status" value="1"/>
</dbReference>
<keyword evidence="2" id="KW-1185">Reference proteome</keyword>
<evidence type="ECO:0000313" key="2">
    <source>
        <dbReference type="Proteomes" id="UP000595897"/>
    </source>
</evidence>
<evidence type="ECO:0000313" key="1">
    <source>
        <dbReference type="EMBL" id="BCN29061.1"/>
    </source>
</evidence>
<organism evidence="1 2">
    <name type="scientific">Anaeromicropila herbilytica</name>
    <dbReference type="NCBI Taxonomy" id="2785025"/>
    <lineage>
        <taxon>Bacteria</taxon>
        <taxon>Bacillati</taxon>
        <taxon>Bacillota</taxon>
        <taxon>Clostridia</taxon>
        <taxon>Lachnospirales</taxon>
        <taxon>Lachnospiraceae</taxon>
        <taxon>Anaeromicropila</taxon>
    </lineage>
</organism>
<gene>
    <name evidence="1" type="ORF">bsdtb5_03560</name>
</gene>